<gene>
    <name evidence="2" type="ORF">METZ01_LOCUS256967</name>
</gene>
<dbReference type="Pfam" id="PF00534">
    <property type="entry name" value="Glycos_transf_1"/>
    <property type="match status" value="1"/>
</dbReference>
<feature type="non-terminal residue" evidence="2">
    <location>
        <position position="1"/>
    </location>
</feature>
<dbReference type="Gene3D" id="3.40.50.2000">
    <property type="entry name" value="Glycogen Phosphorylase B"/>
    <property type="match status" value="2"/>
</dbReference>
<name>A0A382IZ47_9ZZZZ</name>
<dbReference type="InterPro" id="IPR001296">
    <property type="entry name" value="Glyco_trans_1"/>
</dbReference>
<sequence>SVINKMFDAQLIIIGDGPEKETLSNLVKKLSLEDNVHFLGFRDDVIHWIINSDIFVTASEVEGSPNSLIEAVCLGIPSIATDCPTGPKEILNNGDQGILIPMDSEKHMVNAIQLLIENQDLRNKFIKSSEITKLRYSSERIVNLYLDAINSMN</sequence>
<dbReference type="SUPFAM" id="SSF53756">
    <property type="entry name" value="UDP-Glycosyltransferase/glycogen phosphorylase"/>
    <property type="match status" value="1"/>
</dbReference>
<evidence type="ECO:0000259" key="1">
    <source>
        <dbReference type="Pfam" id="PF00534"/>
    </source>
</evidence>
<reference evidence="2" key="1">
    <citation type="submission" date="2018-05" db="EMBL/GenBank/DDBJ databases">
        <authorList>
            <person name="Lanie J.A."/>
            <person name="Ng W.-L."/>
            <person name="Kazmierczak K.M."/>
            <person name="Andrzejewski T.M."/>
            <person name="Davidsen T.M."/>
            <person name="Wayne K.J."/>
            <person name="Tettelin H."/>
            <person name="Glass J.I."/>
            <person name="Rusch D."/>
            <person name="Podicherti R."/>
            <person name="Tsui H.-C.T."/>
            <person name="Winkler M.E."/>
        </authorList>
    </citation>
    <scope>NUCLEOTIDE SEQUENCE</scope>
</reference>
<organism evidence="2">
    <name type="scientific">marine metagenome</name>
    <dbReference type="NCBI Taxonomy" id="408172"/>
    <lineage>
        <taxon>unclassified sequences</taxon>
        <taxon>metagenomes</taxon>
        <taxon>ecological metagenomes</taxon>
    </lineage>
</organism>
<dbReference type="PANTHER" id="PTHR12526:SF630">
    <property type="entry name" value="GLYCOSYLTRANSFERASE"/>
    <property type="match status" value="1"/>
</dbReference>
<dbReference type="GO" id="GO:0016757">
    <property type="term" value="F:glycosyltransferase activity"/>
    <property type="evidence" value="ECO:0007669"/>
    <property type="project" value="InterPro"/>
</dbReference>
<accession>A0A382IZ47</accession>
<protein>
    <recommendedName>
        <fullName evidence="1">Glycosyl transferase family 1 domain-containing protein</fullName>
    </recommendedName>
</protein>
<evidence type="ECO:0000313" key="2">
    <source>
        <dbReference type="EMBL" id="SVC04113.1"/>
    </source>
</evidence>
<feature type="domain" description="Glycosyl transferase family 1" evidence="1">
    <location>
        <begin position="8"/>
        <end position="128"/>
    </location>
</feature>
<dbReference type="EMBL" id="UINC01070174">
    <property type="protein sequence ID" value="SVC04113.1"/>
    <property type="molecule type" value="Genomic_DNA"/>
</dbReference>
<dbReference type="PANTHER" id="PTHR12526">
    <property type="entry name" value="GLYCOSYLTRANSFERASE"/>
    <property type="match status" value="1"/>
</dbReference>
<proteinExistence type="predicted"/>
<dbReference type="AlphaFoldDB" id="A0A382IZ47"/>